<evidence type="ECO:0000256" key="4">
    <source>
        <dbReference type="ARBA" id="ARBA00023136"/>
    </source>
</evidence>
<dbReference type="EMBL" id="CCYD01000288">
    <property type="protein sequence ID" value="CEG37506.1"/>
    <property type="molecule type" value="Genomic_DNA"/>
</dbReference>
<evidence type="ECO:0000256" key="1">
    <source>
        <dbReference type="ARBA" id="ARBA00004141"/>
    </source>
</evidence>
<feature type="compositionally biased region" description="Acidic residues" evidence="6">
    <location>
        <begin position="136"/>
        <end position="152"/>
    </location>
</feature>
<dbReference type="RefSeq" id="XP_024573875.1">
    <property type="nucleotide sequence ID" value="XM_024722839.1"/>
</dbReference>
<evidence type="ECO:0000256" key="7">
    <source>
        <dbReference type="SAM" id="SignalP"/>
    </source>
</evidence>
<evidence type="ECO:0000313" key="10">
    <source>
        <dbReference type="Proteomes" id="UP000054928"/>
    </source>
</evidence>
<feature type="region of interest" description="Disordered" evidence="6">
    <location>
        <begin position="136"/>
        <end position="171"/>
    </location>
</feature>
<evidence type="ECO:0000256" key="6">
    <source>
        <dbReference type="SAM" id="MobiDB-lite"/>
    </source>
</evidence>
<dbReference type="Proteomes" id="UP000054928">
    <property type="component" value="Unassembled WGS sequence"/>
</dbReference>
<reference evidence="10" key="1">
    <citation type="submission" date="2014-09" db="EMBL/GenBank/DDBJ databases">
        <authorList>
            <person name="Sharma Rahul"/>
            <person name="Thines Marco"/>
        </authorList>
    </citation>
    <scope>NUCLEOTIDE SEQUENCE [LARGE SCALE GENOMIC DNA]</scope>
</reference>
<keyword evidence="3" id="KW-1133">Transmembrane helix</keyword>
<organism evidence="9 10">
    <name type="scientific">Plasmopara halstedii</name>
    <name type="common">Downy mildew of sunflower</name>
    <dbReference type="NCBI Taxonomy" id="4781"/>
    <lineage>
        <taxon>Eukaryota</taxon>
        <taxon>Sar</taxon>
        <taxon>Stramenopiles</taxon>
        <taxon>Oomycota</taxon>
        <taxon>Peronosporomycetes</taxon>
        <taxon>Peronosporales</taxon>
        <taxon>Peronosporaceae</taxon>
        <taxon>Plasmopara</taxon>
    </lineage>
</organism>
<keyword evidence="2" id="KW-0812">Transmembrane</keyword>
<keyword evidence="7" id="KW-0732">Signal</keyword>
<dbReference type="PANTHER" id="PTHR28668">
    <property type="entry name" value="TRANSMEMBRANE PROTEIN 234"/>
    <property type="match status" value="1"/>
</dbReference>
<feature type="compositionally biased region" description="Basic and acidic residues" evidence="6">
    <location>
        <begin position="160"/>
        <end position="171"/>
    </location>
</feature>
<keyword evidence="4" id="KW-0472">Membrane</keyword>
<protein>
    <submittedName>
        <fullName evidence="9">Uncharacterized protein family UPF0546</fullName>
    </submittedName>
</protein>
<accession>A0A0P1AAT1</accession>
<dbReference type="InterPro" id="IPR018908">
    <property type="entry name" value="TMEM234"/>
</dbReference>
<feature type="signal peptide" evidence="7">
    <location>
        <begin position="1"/>
        <end position="19"/>
    </location>
</feature>
<dbReference type="PROSITE" id="PS51279">
    <property type="entry name" value="BCNT_C"/>
    <property type="match status" value="1"/>
</dbReference>
<dbReference type="PANTHER" id="PTHR28668:SF1">
    <property type="entry name" value="TRANSMEMBRANE PROTEIN 234"/>
    <property type="match status" value="1"/>
</dbReference>
<feature type="domain" description="BCNT-C" evidence="8">
    <location>
        <begin position="266"/>
        <end position="344"/>
    </location>
</feature>
<dbReference type="GO" id="GO:0016020">
    <property type="term" value="C:membrane"/>
    <property type="evidence" value="ECO:0007669"/>
    <property type="project" value="UniProtKB-SubCell"/>
</dbReference>
<evidence type="ECO:0000256" key="2">
    <source>
        <dbReference type="ARBA" id="ARBA00022692"/>
    </source>
</evidence>
<dbReference type="Pfam" id="PF07572">
    <property type="entry name" value="BCNT"/>
    <property type="match status" value="1"/>
</dbReference>
<evidence type="ECO:0000256" key="5">
    <source>
        <dbReference type="SAM" id="Coils"/>
    </source>
</evidence>
<dbReference type="InterPro" id="IPR011421">
    <property type="entry name" value="BCNT-C"/>
</dbReference>
<dbReference type="AlphaFoldDB" id="A0A0P1AAT1"/>
<proteinExistence type="predicted"/>
<evidence type="ECO:0000256" key="3">
    <source>
        <dbReference type="ARBA" id="ARBA00022989"/>
    </source>
</evidence>
<evidence type="ECO:0000259" key="8">
    <source>
        <dbReference type="PROSITE" id="PS51279"/>
    </source>
</evidence>
<keyword evidence="5" id="KW-0175">Coiled coil</keyword>
<dbReference type="Pfam" id="PF10639">
    <property type="entry name" value="TMEM234"/>
    <property type="match status" value="1"/>
</dbReference>
<feature type="coiled-coil region" evidence="5">
    <location>
        <begin position="319"/>
        <end position="346"/>
    </location>
</feature>
<comment type="subcellular location">
    <subcellularLocation>
        <location evidence="1">Membrane</location>
        <topology evidence="1">Multi-pass membrane protein</topology>
    </subcellularLocation>
</comment>
<keyword evidence="10" id="KW-1185">Reference proteome</keyword>
<dbReference type="GeneID" id="36400342"/>
<name>A0A0P1AAT1_PLAHL</name>
<evidence type="ECO:0000313" key="9">
    <source>
        <dbReference type="EMBL" id="CEG37506.1"/>
    </source>
</evidence>
<sequence>MNTPVSTLLSFLFVGALWGCTNPLIKRGSNDNVMYTRKDNSIEEFVKQFVGLVKNWQFLVPFALNQSGSVVYVYLLGSVDISNAVPISNSLTFVFTAITSRLLGEKPQRPRSTYTGMVLILLVYHINVLAMGSSSDESDDDFVPEADEEQDGDSINTSKAMDEHRSGTTDSHLDKLWDDMNASTSVSQTAAIKTSKLLNGLIKKTTRLADKKKKQKLHEFSIPILSVDVKRSRKDLAEETVIDRKMDRIIKFAGKEYTVASAASGTREKKGLDKVLESLDEPKKVSTMVKTSLDWDKFKEKEGIEDELTHYTKDGYLERQEFLQRLDLKRFELEKAERDKQRKLQQHSK</sequence>
<feature type="chain" id="PRO_5006058513" evidence="7">
    <location>
        <begin position="20"/>
        <end position="349"/>
    </location>
</feature>
<dbReference type="OrthoDB" id="445677at2759"/>